<sequence length="335" mass="38314">MFGFLSIFKYNKKENYEAVLAELDDKIKEVELSLADLKLQRGYYSGTTFIYLSLIYAIYVPFYFFFLRNPRIDDWYKASIKGAPVVAVPILLYFIRSVLDYFFARRVSTKEELLKALRTKQKIKVEELKKNSSYYQTKSLIDRYSEKPKMEPKPNSASLNGKRMTPALQAVKDAPNSHPGFGKGPAKTVRSSNVTSQEASLSAGGERFWYDKLVDAIVGEEATTVPQFALICQHCFSHNGLVSPIEYETIQYKCPSCKKFNPSKRSLRRKSIDLQNMPNEQKPLAQSSMMRSATQLPFPRQQSDPDFTPKILSASNSKQKENPPTLGFRTISRRE</sequence>
<name>A0ACC2UHF6_9FUNG</name>
<evidence type="ECO:0000313" key="2">
    <source>
        <dbReference type="Proteomes" id="UP001165960"/>
    </source>
</evidence>
<proteinExistence type="predicted"/>
<keyword evidence="2" id="KW-1185">Reference proteome</keyword>
<gene>
    <name evidence="1" type="ORF">DSO57_1005832</name>
</gene>
<dbReference type="Proteomes" id="UP001165960">
    <property type="component" value="Unassembled WGS sequence"/>
</dbReference>
<reference evidence="1" key="1">
    <citation type="submission" date="2022-04" db="EMBL/GenBank/DDBJ databases">
        <title>Genome of the entomopathogenic fungus Entomophthora muscae.</title>
        <authorList>
            <person name="Elya C."/>
            <person name="Lovett B.R."/>
            <person name="Lee E."/>
            <person name="Macias A.M."/>
            <person name="Hajek A.E."/>
            <person name="De Bivort B.L."/>
            <person name="Kasson M.T."/>
            <person name="De Fine Licht H.H."/>
            <person name="Stajich J.E."/>
        </authorList>
    </citation>
    <scope>NUCLEOTIDE SEQUENCE</scope>
    <source>
        <strain evidence="1">Berkeley</strain>
    </source>
</reference>
<protein>
    <submittedName>
        <fullName evidence="1">Uncharacterized protein</fullName>
    </submittedName>
</protein>
<comment type="caution">
    <text evidence="1">The sequence shown here is derived from an EMBL/GenBank/DDBJ whole genome shotgun (WGS) entry which is preliminary data.</text>
</comment>
<accession>A0ACC2UHF6</accession>
<dbReference type="EMBL" id="QTSX02000726">
    <property type="protein sequence ID" value="KAJ9086268.1"/>
    <property type="molecule type" value="Genomic_DNA"/>
</dbReference>
<organism evidence="1 2">
    <name type="scientific">Entomophthora muscae</name>
    <dbReference type="NCBI Taxonomy" id="34485"/>
    <lineage>
        <taxon>Eukaryota</taxon>
        <taxon>Fungi</taxon>
        <taxon>Fungi incertae sedis</taxon>
        <taxon>Zoopagomycota</taxon>
        <taxon>Entomophthoromycotina</taxon>
        <taxon>Entomophthoromycetes</taxon>
        <taxon>Entomophthorales</taxon>
        <taxon>Entomophthoraceae</taxon>
        <taxon>Entomophthora</taxon>
    </lineage>
</organism>
<evidence type="ECO:0000313" key="1">
    <source>
        <dbReference type="EMBL" id="KAJ9086268.1"/>
    </source>
</evidence>